<evidence type="ECO:0000313" key="2">
    <source>
        <dbReference type="EMBL" id="NKY23096.1"/>
    </source>
</evidence>
<dbReference type="RefSeq" id="WP_168630212.1">
    <property type="nucleotide sequence ID" value="NZ_BONL01000001.1"/>
</dbReference>
<feature type="signal peptide" evidence="1">
    <location>
        <begin position="1"/>
        <end position="27"/>
    </location>
</feature>
<keyword evidence="1" id="KW-0732">Signal</keyword>
<organism evidence="2 3">
    <name type="scientific">Cellulomonas denverensis</name>
    <dbReference type="NCBI Taxonomy" id="264297"/>
    <lineage>
        <taxon>Bacteria</taxon>
        <taxon>Bacillati</taxon>
        <taxon>Actinomycetota</taxon>
        <taxon>Actinomycetes</taxon>
        <taxon>Micrococcales</taxon>
        <taxon>Cellulomonadaceae</taxon>
        <taxon>Cellulomonas</taxon>
    </lineage>
</organism>
<protein>
    <submittedName>
        <fullName evidence="2">Uncharacterized protein</fullName>
    </submittedName>
</protein>
<keyword evidence="3" id="KW-1185">Reference proteome</keyword>
<dbReference type="EMBL" id="JAAXOX010000004">
    <property type="protein sequence ID" value="NKY23096.1"/>
    <property type="molecule type" value="Genomic_DNA"/>
</dbReference>
<name>A0A7X6QZH6_9CELL</name>
<proteinExistence type="predicted"/>
<feature type="chain" id="PRO_5031055332" evidence="1">
    <location>
        <begin position="28"/>
        <end position="307"/>
    </location>
</feature>
<evidence type="ECO:0000256" key="1">
    <source>
        <dbReference type="SAM" id="SignalP"/>
    </source>
</evidence>
<evidence type="ECO:0000313" key="3">
    <source>
        <dbReference type="Proteomes" id="UP000581206"/>
    </source>
</evidence>
<accession>A0A7X6QZH6</accession>
<reference evidence="2 3" key="1">
    <citation type="submission" date="2020-04" db="EMBL/GenBank/DDBJ databases">
        <title>MicrobeNet Type strains.</title>
        <authorList>
            <person name="Nicholson A.C."/>
        </authorList>
    </citation>
    <scope>NUCLEOTIDE SEQUENCE [LARGE SCALE GENOMIC DNA]</scope>
    <source>
        <strain evidence="2 3">ATCC BAA-788</strain>
    </source>
</reference>
<dbReference type="Proteomes" id="UP000581206">
    <property type="component" value="Unassembled WGS sequence"/>
</dbReference>
<dbReference type="AlphaFoldDB" id="A0A7X6QZH6"/>
<comment type="caution">
    <text evidence="2">The sequence shown here is derived from an EMBL/GenBank/DDBJ whole genome shotgun (WGS) entry which is preliminary data.</text>
</comment>
<gene>
    <name evidence="2" type="ORF">HGA03_10520</name>
</gene>
<sequence length="307" mass="31459">MNRRDRLYRVAPVAVLALCAGSLTAQALWSDRDDGASTTMPTGAVSFAAQAADATTPVVSTDGGPVTLTLPGSEIIRVLDQTGPDPDPVFWRFTMSGAALGITGLAVDVRLDSTVDRDGTVTDISAGTASPSTVLGGSVVKVYPAAAGGDCSAVPVTPAGQEDRNVVIYDGDGYQLQAAGTNAGGSTRTQEWCVAMDWIDDPDGVYANQVQATAVGMNGEVSTAIADWSAVVAFPRSLHTSGDYVNEASVIGTGADGSRPRDEDGWHAVLFPDPSAEPSVVITLDPAVTNLNPSVATGDQPSYSATP</sequence>